<dbReference type="InterPro" id="IPR034566">
    <property type="entry name" value="MTOPVIB_plant"/>
</dbReference>
<dbReference type="Proteomes" id="UP001161247">
    <property type="component" value="Chromosome 2"/>
</dbReference>
<evidence type="ECO:0000313" key="2">
    <source>
        <dbReference type="Proteomes" id="UP001161247"/>
    </source>
</evidence>
<reference evidence="1" key="1">
    <citation type="submission" date="2023-03" db="EMBL/GenBank/DDBJ databases">
        <authorList>
            <person name="Julca I."/>
        </authorList>
    </citation>
    <scope>NUCLEOTIDE SEQUENCE</scope>
</reference>
<name>A0AAV1CDB6_OLDCO</name>
<dbReference type="GO" id="GO:0000793">
    <property type="term" value="C:condensed chromosome"/>
    <property type="evidence" value="ECO:0007669"/>
    <property type="project" value="TreeGrafter"/>
</dbReference>
<dbReference type="GO" id="GO:0030674">
    <property type="term" value="F:protein-macromolecule adaptor activity"/>
    <property type="evidence" value="ECO:0007669"/>
    <property type="project" value="TreeGrafter"/>
</dbReference>
<accession>A0AAV1CDB6</accession>
<dbReference type="GO" id="GO:0042138">
    <property type="term" value="P:meiotic DNA double-strand break formation"/>
    <property type="evidence" value="ECO:0007669"/>
    <property type="project" value="InterPro"/>
</dbReference>
<protein>
    <submittedName>
        <fullName evidence="1">OLC1v1028301C1</fullName>
    </submittedName>
</protein>
<sequence>MEISSVQNLCRYLISSAIQRCRKSDELCRLTILLKPFPQFRPPTVRISVSDTGVGINLEEYEALKFSSHPILASKWDGVISITTTSISDREVHNFSLNLKEVVPATRLTKLSSALKNGAKFSGTEASLSTAESLSDILADIRLYLQKIFIVKIPKVAVEFLVDNCSVPGLHSQNCVLAIDFSTLPSTATNIEHLKSGFEEYVLKHGNRLENICDSCFSNMSNVKVGAGMSSRSGSVPSKSQMVEAVVILSVVSEQILPSCCRPCGTRTEVLCFKDFAPCTLTQASLDALTSMKWKDYGLTLKSIADQDNAVLLEWESLQPNVHIDIVLHSYSRENISIIPRAGNKQTDRALIQKAMKLAFTELKEKNNGSLLSAHALKIQNYAPDLAKTMAGLILSSFDLDFQEECFSILGLQTQDVERSEVENCIKEKISSVVGLNDRKPQKSREPATFLFSDDCSVSEYLDEEYEEGEEMLCSFAM</sequence>
<dbReference type="GO" id="GO:0007131">
    <property type="term" value="P:reciprocal meiotic recombination"/>
    <property type="evidence" value="ECO:0007669"/>
    <property type="project" value="TreeGrafter"/>
</dbReference>
<gene>
    <name evidence="1" type="ORF">OLC1_LOCUS4480</name>
</gene>
<evidence type="ECO:0000313" key="1">
    <source>
        <dbReference type="EMBL" id="CAI9092933.1"/>
    </source>
</evidence>
<dbReference type="PANTHER" id="PTHR36722">
    <property type="entry name" value="TYPE 2 DNA TOPOISOMERASE 6 SUBUNIT B-LIKE"/>
    <property type="match status" value="1"/>
</dbReference>
<keyword evidence="2" id="KW-1185">Reference proteome</keyword>
<organism evidence="1 2">
    <name type="scientific">Oldenlandia corymbosa var. corymbosa</name>
    <dbReference type="NCBI Taxonomy" id="529605"/>
    <lineage>
        <taxon>Eukaryota</taxon>
        <taxon>Viridiplantae</taxon>
        <taxon>Streptophyta</taxon>
        <taxon>Embryophyta</taxon>
        <taxon>Tracheophyta</taxon>
        <taxon>Spermatophyta</taxon>
        <taxon>Magnoliopsida</taxon>
        <taxon>eudicotyledons</taxon>
        <taxon>Gunneridae</taxon>
        <taxon>Pentapetalae</taxon>
        <taxon>asterids</taxon>
        <taxon>lamiids</taxon>
        <taxon>Gentianales</taxon>
        <taxon>Rubiaceae</taxon>
        <taxon>Rubioideae</taxon>
        <taxon>Spermacoceae</taxon>
        <taxon>Hedyotis-Oldenlandia complex</taxon>
        <taxon>Oldenlandia</taxon>
    </lineage>
</organism>
<dbReference type="AlphaFoldDB" id="A0AAV1CDB6"/>
<dbReference type="EMBL" id="OX459119">
    <property type="protein sequence ID" value="CAI9092933.1"/>
    <property type="molecule type" value="Genomic_DNA"/>
</dbReference>
<proteinExistence type="predicted"/>
<dbReference type="PANTHER" id="PTHR36722:SF1">
    <property type="entry name" value="TYPE 2 DNA TOPOISOMERASE 6 SUBUNIT B-LIKE"/>
    <property type="match status" value="1"/>
</dbReference>